<evidence type="ECO:0000313" key="3">
    <source>
        <dbReference type="Proteomes" id="UP000034889"/>
    </source>
</evidence>
<keyword evidence="1" id="KW-1133">Transmembrane helix</keyword>
<name>A0A0G1N4C2_9BACT</name>
<dbReference type="AlphaFoldDB" id="A0A0G1N4C2"/>
<keyword evidence="1" id="KW-0472">Membrane</keyword>
<evidence type="ECO:0000313" key="2">
    <source>
        <dbReference type="EMBL" id="KKT79059.1"/>
    </source>
</evidence>
<comment type="caution">
    <text evidence="2">The sequence shown here is derived from an EMBL/GenBank/DDBJ whole genome shotgun (WGS) entry which is preliminary data.</text>
</comment>
<dbReference type="NCBIfam" id="NF038353">
    <property type="entry name" value="FxLYD_dom"/>
    <property type="match status" value="1"/>
</dbReference>
<evidence type="ECO:0000256" key="1">
    <source>
        <dbReference type="SAM" id="Phobius"/>
    </source>
</evidence>
<proteinExistence type="predicted"/>
<dbReference type="EMBL" id="LCJM01000005">
    <property type="protein sequence ID" value="KKT79059.1"/>
    <property type="molecule type" value="Genomic_DNA"/>
</dbReference>
<dbReference type="Proteomes" id="UP000034889">
    <property type="component" value="Unassembled WGS sequence"/>
</dbReference>
<sequence>MDKNKEFKAIGVLLAIAIVLGLAFVVYYREAGNGDGSKNEKEESPQANEAENYSSKIKVTFTNEVYLQDIYQSNPRLRTYTGKVQNTGDKTVNYVGIKVYYLDKDGKSIWEEVISLGDTLKPNYIKEFPFGGARVSSEWAGKVTYELTSLQFENDRRVEIPSRIDSRLSRPPFTNLLFPIF</sequence>
<dbReference type="InterPro" id="IPR047676">
    <property type="entry name" value="FxLYD_dom"/>
</dbReference>
<organism evidence="2 3">
    <name type="scientific">Candidatus Giovannonibacteria bacterium GW2011_GWC2_44_8</name>
    <dbReference type="NCBI Taxonomy" id="1618657"/>
    <lineage>
        <taxon>Bacteria</taxon>
        <taxon>Candidatus Giovannoniibacteriota</taxon>
    </lineage>
</organism>
<keyword evidence="1" id="KW-0812">Transmembrane</keyword>
<protein>
    <submittedName>
        <fullName evidence="2">Uncharacterized protein</fullName>
    </submittedName>
</protein>
<gene>
    <name evidence="2" type="ORF">UW74_C0005G0005</name>
</gene>
<reference evidence="2 3" key="1">
    <citation type="journal article" date="2015" name="Nature">
        <title>rRNA introns, odd ribosomes, and small enigmatic genomes across a large radiation of phyla.</title>
        <authorList>
            <person name="Brown C.T."/>
            <person name="Hug L.A."/>
            <person name="Thomas B.C."/>
            <person name="Sharon I."/>
            <person name="Castelle C.J."/>
            <person name="Singh A."/>
            <person name="Wilkins M.J."/>
            <person name="Williams K.H."/>
            <person name="Banfield J.F."/>
        </authorList>
    </citation>
    <scope>NUCLEOTIDE SEQUENCE [LARGE SCALE GENOMIC DNA]</scope>
</reference>
<accession>A0A0G1N4C2</accession>
<feature type="transmembrane region" description="Helical" evidence="1">
    <location>
        <begin position="7"/>
        <end position="28"/>
    </location>
</feature>